<protein>
    <submittedName>
        <fullName evidence="2">Uncharacterized protein</fullName>
    </submittedName>
</protein>
<organism evidence="2 3">
    <name type="scientific">Hufsiella arboris</name>
    <dbReference type="NCBI Taxonomy" id="2695275"/>
    <lineage>
        <taxon>Bacteria</taxon>
        <taxon>Pseudomonadati</taxon>
        <taxon>Bacteroidota</taxon>
        <taxon>Sphingobacteriia</taxon>
        <taxon>Sphingobacteriales</taxon>
        <taxon>Sphingobacteriaceae</taxon>
        <taxon>Hufsiella</taxon>
    </lineage>
</organism>
<name>A0A7K1YBT4_9SPHI</name>
<proteinExistence type="predicted"/>
<comment type="caution">
    <text evidence="2">The sequence shown here is derived from an EMBL/GenBank/DDBJ whole genome shotgun (WGS) entry which is preliminary data.</text>
</comment>
<dbReference type="RefSeq" id="WP_160845050.1">
    <property type="nucleotide sequence ID" value="NZ_WVHT01000005.1"/>
</dbReference>
<reference evidence="2 3" key="1">
    <citation type="submission" date="2019-11" db="EMBL/GenBank/DDBJ databases">
        <title>Pedobacter sp. HMF7647 Genome sequencing and assembly.</title>
        <authorList>
            <person name="Kang H."/>
            <person name="Kim H."/>
            <person name="Joh K."/>
        </authorList>
    </citation>
    <scope>NUCLEOTIDE SEQUENCE [LARGE SCALE GENOMIC DNA]</scope>
    <source>
        <strain evidence="2 3">HMF7647</strain>
    </source>
</reference>
<keyword evidence="1" id="KW-0472">Membrane</keyword>
<feature type="transmembrane region" description="Helical" evidence="1">
    <location>
        <begin position="88"/>
        <end position="108"/>
    </location>
</feature>
<gene>
    <name evidence="2" type="ORF">GS399_12920</name>
</gene>
<dbReference type="EMBL" id="WVHT01000005">
    <property type="protein sequence ID" value="MXV51880.1"/>
    <property type="molecule type" value="Genomic_DNA"/>
</dbReference>
<feature type="transmembrane region" description="Helical" evidence="1">
    <location>
        <begin position="114"/>
        <end position="134"/>
    </location>
</feature>
<evidence type="ECO:0000256" key="1">
    <source>
        <dbReference type="SAM" id="Phobius"/>
    </source>
</evidence>
<feature type="transmembrane region" description="Helical" evidence="1">
    <location>
        <begin position="21"/>
        <end position="41"/>
    </location>
</feature>
<feature type="transmembrane region" description="Helical" evidence="1">
    <location>
        <begin position="47"/>
        <end position="67"/>
    </location>
</feature>
<evidence type="ECO:0000313" key="2">
    <source>
        <dbReference type="EMBL" id="MXV51880.1"/>
    </source>
</evidence>
<keyword evidence="1" id="KW-0812">Transmembrane</keyword>
<dbReference type="AlphaFoldDB" id="A0A7K1YBT4"/>
<dbReference type="Proteomes" id="UP000466586">
    <property type="component" value="Unassembled WGS sequence"/>
</dbReference>
<sequence length="161" mass="18925">MGKLRIKQRVSIGHRYVQRKVIFRQWMFFIMFLVMMSISLYDLNKRYILPLEIGIGLLVGGTVGFIGQRIFNLFWNEEKQQIEAKRDLIGVVILILYLSFSFSRRWIFGHWIQGQKLSAFCFTTVAGAMTGRFVTTRMQIRAILEKQGIILRSRTKRLKAD</sequence>
<evidence type="ECO:0000313" key="3">
    <source>
        <dbReference type="Proteomes" id="UP000466586"/>
    </source>
</evidence>
<accession>A0A7K1YBT4</accession>
<keyword evidence="1" id="KW-1133">Transmembrane helix</keyword>
<keyword evidence="3" id="KW-1185">Reference proteome</keyword>